<dbReference type="Pfam" id="PF02796">
    <property type="entry name" value="HTH_7"/>
    <property type="match status" value="1"/>
</dbReference>
<dbReference type="SUPFAM" id="SSF53041">
    <property type="entry name" value="Resolvase-like"/>
    <property type="match status" value="1"/>
</dbReference>
<dbReference type="CDD" id="cd00569">
    <property type="entry name" value="HTH_Hin_like"/>
    <property type="match status" value="1"/>
</dbReference>
<sequence length="210" mass="22890">MPRTILYARVSTTEQTASHQLAQAEAAGFAIDEVITDHGVSGVSVPLAERPDGRRLFDILRHGDTLVVRWIDRLGRNYSDVTATVRELLDRGVTIRTVINAMTFDGASTDPMTRAVRDALLGFMAAMAEAQAETTKEAQAAGIAAARERGVYRGRKPSFDREKLDKVVELLAAGTGPAEIARVAGVSRQTVYRIRDDPAAAERALRAWRS</sequence>
<evidence type="ECO:0000256" key="3">
    <source>
        <dbReference type="ARBA" id="ARBA00023125"/>
    </source>
</evidence>
<dbReference type="PROSITE" id="PS51736">
    <property type="entry name" value="RECOMBINASES_3"/>
    <property type="match status" value="1"/>
</dbReference>
<evidence type="ECO:0000256" key="5">
    <source>
        <dbReference type="PIRSR" id="PIRSR606118-50"/>
    </source>
</evidence>
<dbReference type="PROSITE" id="PS00397">
    <property type="entry name" value="RECOMBINASES_1"/>
    <property type="match status" value="1"/>
</dbReference>
<name>A0A934IUB7_9HYPH</name>
<evidence type="ECO:0000256" key="6">
    <source>
        <dbReference type="PROSITE-ProRule" id="PRU10137"/>
    </source>
</evidence>
<dbReference type="EMBL" id="JAEKJA010000052">
    <property type="protein sequence ID" value="MBJ3778895.1"/>
    <property type="molecule type" value="Genomic_DNA"/>
</dbReference>
<dbReference type="GO" id="GO:0000150">
    <property type="term" value="F:DNA strand exchange activity"/>
    <property type="evidence" value="ECO:0007669"/>
    <property type="project" value="InterPro"/>
</dbReference>
<feature type="domain" description="Resolvase/invertase-type recombinase catalytic" evidence="7">
    <location>
        <begin position="3"/>
        <end position="150"/>
    </location>
</feature>
<organism evidence="8 9">
    <name type="scientific">Acuticoccus mangrovi</name>
    <dbReference type="NCBI Taxonomy" id="2796142"/>
    <lineage>
        <taxon>Bacteria</taxon>
        <taxon>Pseudomonadati</taxon>
        <taxon>Pseudomonadota</taxon>
        <taxon>Alphaproteobacteria</taxon>
        <taxon>Hyphomicrobiales</taxon>
        <taxon>Amorphaceae</taxon>
        <taxon>Acuticoccus</taxon>
    </lineage>
</organism>
<evidence type="ECO:0000256" key="1">
    <source>
        <dbReference type="ARBA" id="ARBA00009913"/>
    </source>
</evidence>
<dbReference type="CDD" id="cd03768">
    <property type="entry name" value="SR_ResInv"/>
    <property type="match status" value="1"/>
</dbReference>
<dbReference type="InterPro" id="IPR006120">
    <property type="entry name" value="Resolvase_HTH_dom"/>
</dbReference>
<evidence type="ECO:0000259" key="7">
    <source>
        <dbReference type="PROSITE" id="PS51736"/>
    </source>
</evidence>
<dbReference type="InterPro" id="IPR009057">
    <property type="entry name" value="Homeodomain-like_sf"/>
</dbReference>
<dbReference type="GO" id="GO:0015074">
    <property type="term" value="P:DNA integration"/>
    <property type="evidence" value="ECO:0007669"/>
    <property type="project" value="UniProtKB-KW"/>
</dbReference>
<evidence type="ECO:0000313" key="8">
    <source>
        <dbReference type="EMBL" id="MBJ3778895.1"/>
    </source>
</evidence>
<proteinExistence type="inferred from homology"/>
<dbReference type="InterPro" id="IPR006119">
    <property type="entry name" value="Resolv_N"/>
</dbReference>
<protein>
    <submittedName>
        <fullName evidence="8">Recombinase family protein</fullName>
    </submittedName>
</protein>
<dbReference type="Gene3D" id="3.40.50.1390">
    <property type="entry name" value="Resolvase, N-terminal catalytic domain"/>
    <property type="match status" value="1"/>
</dbReference>
<keyword evidence="3" id="KW-0238">DNA-binding</keyword>
<feature type="active site" description="O-(5'-phospho-DNA)-serine intermediate" evidence="5 6">
    <location>
        <position position="11"/>
    </location>
</feature>
<comment type="similarity">
    <text evidence="1">Belongs to the site-specific recombinase resolvase family.</text>
</comment>
<dbReference type="InterPro" id="IPR006118">
    <property type="entry name" value="Recombinase_CS"/>
</dbReference>
<gene>
    <name evidence="8" type="ORF">JCR33_24585</name>
</gene>
<dbReference type="SMART" id="SM00857">
    <property type="entry name" value="Resolvase"/>
    <property type="match status" value="1"/>
</dbReference>
<dbReference type="InterPro" id="IPR050639">
    <property type="entry name" value="SSR_resolvase"/>
</dbReference>
<accession>A0A934IUB7</accession>
<evidence type="ECO:0000256" key="4">
    <source>
        <dbReference type="ARBA" id="ARBA00023172"/>
    </source>
</evidence>
<evidence type="ECO:0000256" key="2">
    <source>
        <dbReference type="ARBA" id="ARBA00022908"/>
    </source>
</evidence>
<evidence type="ECO:0000313" key="9">
    <source>
        <dbReference type="Proteomes" id="UP000609531"/>
    </source>
</evidence>
<dbReference type="PROSITE" id="PS00398">
    <property type="entry name" value="RECOMBINASES_2"/>
    <property type="match status" value="1"/>
</dbReference>
<dbReference type="Gene3D" id="1.10.10.60">
    <property type="entry name" value="Homeodomain-like"/>
    <property type="match status" value="1"/>
</dbReference>
<dbReference type="AlphaFoldDB" id="A0A934IUB7"/>
<dbReference type="Proteomes" id="UP000609531">
    <property type="component" value="Unassembled WGS sequence"/>
</dbReference>
<keyword evidence="2" id="KW-0229">DNA integration</keyword>
<dbReference type="PANTHER" id="PTHR30461">
    <property type="entry name" value="DNA-INVERTASE FROM LAMBDOID PROPHAGE"/>
    <property type="match status" value="1"/>
</dbReference>
<dbReference type="GO" id="GO:0003677">
    <property type="term" value="F:DNA binding"/>
    <property type="evidence" value="ECO:0007669"/>
    <property type="project" value="UniProtKB-KW"/>
</dbReference>
<keyword evidence="4" id="KW-0233">DNA recombination</keyword>
<keyword evidence="9" id="KW-1185">Reference proteome</keyword>
<dbReference type="PANTHER" id="PTHR30461:SF26">
    <property type="entry name" value="RESOLVASE HOMOLOG YNEB"/>
    <property type="match status" value="1"/>
</dbReference>
<dbReference type="InterPro" id="IPR036162">
    <property type="entry name" value="Resolvase-like_N_sf"/>
</dbReference>
<dbReference type="SUPFAM" id="SSF46689">
    <property type="entry name" value="Homeodomain-like"/>
    <property type="match status" value="1"/>
</dbReference>
<reference evidence="8" key="1">
    <citation type="submission" date="2020-12" db="EMBL/GenBank/DDBJ databases">
        <title>Bacterial taxonomy.</title>
        <authorList>
            <person name="Pan X."/>
        </authorList>
    </citation>
    <scope>NUCLEOTIDE SEQUENCE</scope>
    <source>
        <strain evidence="8">B2012</strain>
    </source>
</reference>
<dbReference type="Pfam" id="PF00239">
    <property type="entry name" value="Resolvase"/>
    <property type="match status" value="1"/>
</dbReference>
<comment type="caution">
    <text evidence="8">The sequence shown here is derived from an EMBL/GenBank/DDBJ whole genome shotgun (WGS) entry which is preliminary data.</text>
</comment>